<proteinExistence type="predicted"/>
<organism evidence="2">
    <name type="scientific">Gymnodinialimonas phycosphaerae</name>
    <dbReference type="NCBI Taxonomy" id="2841589"/>
    <lineage>
        <taxon>Bacteria</taxon>
        <taxon>Pseudomonadati</taxon>
        <taxon>Pseudomonadota</taxon>
        <taxon>Alphaproteobacteria</taxon>
        <taxon>Rhodobacterales</taxon>
        <taxon>Paracoccaceae</taxon>
        <taxon>Gymnodinialimonas</taxon>
    </lineage>
</organism>
<dbReference type="EMBL" id="CP078073">
    <property type="protein sequence ID" value="QXL88136.1"/>
    <property type="molecule type" value="Genomic_DNA"/>
</dbReference>
<evidence type="ECO:0000313" key="2">
    <source>
        <dbReference type="EMBL" id="QXL88136.1"/>
    </source>
</evidence>
<dbReference type="RefSeq" id="WP_257891225.1">
    <property type="nucleotide sequence ID" value="NZ_JAIMBW010000001.1"/>
</dbReference>
<keyword evidence="3" id="KW-1185">Reference proteome</keyword>
<evidence type="ECO:0000313" key="3">
    <source>
        <dbReference type="Proteomes" id="UP000693972"/>
    </source>
</evidence>
<dbReference type="InterPro" id="IPR006279">
    <property type="entry name" value="SoxD"/>
</dbReference>
<evidence type="ECO:0000313" key="1">
    <source>
        <dbReference type="EMBL" id="MBY4891340.1"/>
    </source>
</evidence>
<dbReference type="Pfam" id="PF04267">
    <property type="entry name" value="SoxD"/>
    <property type="match status" value="1"/>
</dbReference>
<dbReference type="GO" id="GO:0008115">
    <property type="term" value="F:sarcosine oxidase activity"/>
    <property type="evidence" value="ECO:0007669"/>
    <property type="project" value="InterPro"/>
</dbReference>
<name>A0A975TVS3_9RHOB</name>
<sequence>MQLFPCPFCGLRAEAEFHFATTAGRARPEGAPDDVAWARYLYGEDAPKGLTTEIWLHTTCGEYFLLTRNSLTRLITGSEALR</sequence>
<dbReference type="GO" id="GO:0046653">
    <property type="term" value="P:tetrahydrofolate metabolic process"/>
    <property type="evidence" value="ECO:0007669"/>
    <property type="project" value="InterPro"/>
</dbReference>
<accession>A0A975TVS3</accession>
<reference evidence="2 3" key="1">
    <citation type="submission" date="2021-07" db="EMBL/GenBank/DDBJ databases">
        <title>Karlodiniumbacter phycospheric gen. nov., sp. nov., a phycosphere bacterium isolated from karlodinium veneficum.</title>
        <authorList>
            <person name="Peng Y."/>
            <person name="Jiang L."/>
            <person name="Lee J."/>
        </authorList>
    </citation>
    <scope>NUCLEOTIDE SEQUENCE</scope>
    <source>
        <strain evidence="2 3">N5</strain>
    </source>
</reference>
<dbReference type="EMBL" id="JAIMBW010000001">
    <property type="protein sequence ID" value="MBY4891340.1"/>
    <property type="molecule type" value="Genomic_DNA"/>
</dbReference>
<gene>
    <name evidence="1" type="ORF">KUL25_01025</name>
    <name evidence="2" type="ORF">KUL25_01030</name>
</gene>
<protein>
    <submittedName>
        <fullName evidence="2">Sarcosine oxidase subunit delta</fullName>
    </submittedName>
</protein>
<dbReference type="Proteomes" id="UP000693972">
    <property type="component" value="Unassembled WGS sequence"/>
</dbReference>
<dbReference type="InterPro" id="IPR038561">
    <property type="entry name" value="SoxD_sf"/>
</dbReference>
<dbReference type="AlphaFoldDB" id="A0A975TVS3"/>
<dbReference type="Gene3D" id="3.30.2270.10">
    <property type="entry name" value="Folate-binding superfamily"/>
    <property type="match status" value="1"/>
</dbReference>